<comment type="caution">
    <text evidence="2">The sequence shown here is derived from an EMBL/GenBank/DDBJ whole genome shotgun (WGS) entry which is preliminary data.</text>
</comment>
<dbReference type="InterPro" id="IPR042070">
    <property type="entry name" value="PucR_C-HTH_sf"/>
</dbReference>
<sequence length="120" mass="14207">KWLTPFVPYISALKDGVLRHESDKLTGSWQAQELLKPIQELEKHSHTYQLRKTLQQYFLSNCDLTLTSEKLFIHTNTLRYRLKKIEQLTHLKFNDINDLFILYLSTILDTSLSKTTINNR</sequence>
<evidence type="ECO:0000313" key="2">
    <source>
        <dbReference type="EMBL" id="MFC0309861.1"/>
    </source>
</evidence>
<dbReference type="PANTHER" id="PTHR33744">
    <property type="entry name" value="CARBOHYDRATE DIACID REGULATOR"/>
    <property type="match status" value="1"/>
</dbReference>
<dbReference type="Pfam" id="PF13556">
    <property type="entry name" value="HTH_30"/>
    <property type="match status" value="1"/>
</dbReference>
<dbReference type="InterPro" id="IPR051448">
    <property type="entry name" value="CdaR-like_regulators"/>
</dbReference>
<dbReference type="PANTHER" id="PTHR33744:SF15">
    <property type="entry name" value="CARBOHYDRATE DIACID REGULATOR"/>
    <property type="match status" value="1"/>
</dbReference>
<dbReference type="RefSeq" id="WP_382371684.1">
    <property type="nucleotide sequence ID" value="NZ_JBHLWB010000009.1"/>
</dbReference>
<evidence type="ECO:0000313" key="3">
    <source>
        <dbReference type="Proteomes" id="UP001589767"/>
    </source>
</evidence>
<organism evidence="2 3">
    <name type="scientific">Gallibacterium trehalosifermentans</name>
    <dbReference type="NCBI Taxonomy" id="516935"/>
    <lineage>
        <taxon>Bacteria</taxon>
        <taxon>Pseudomonadati</taxon>
        <taxon>Pseudomonadota</taxon>
        <taxon>Gammaproteobacteria</taxon>
        <taxon>Pasteurellales</taxon>
        <taxon>Pasteurellaceae</taxon>
        <taxon>Gallibacterium</taxon>
    </lineage>
</organism>
<protein>
    <submittedName>
        <fullName evidence="2">PucR family transcriptional regulator</fullName>
    </submittedName>
</protein>
<keyword evidence="3" id="KW-1185">Reference proteome</keyword>
<gene>
    <name evidence="2" type="ORF">ACFFHK_09125</name>
</gene>
<feature type="non-terminal residue" evidence="2">
    <location>
        <position position="1"/>
    </location>
</feature>
<dbReference type="InterPro" id="IPR025736">
    <property type="entry name" value="PucR_C-HTH_dom"/>
</dbReference>
<dbReference type="EMBL" id="JBHLWB010000009">
    <property type="protein sequence ID" value="MFC0309861.1"/>
    <property type="molecule type" value="Genomic_DNA"/>
</dbReference>
<accession>A0ABV6H2M3</accession>
<reference evidence="2 3" key="1">
    <citation type="submission" date="2024-09" db="EMBL/GenBank/DDBJ databases">
        <authorList>
            <person name="Sun Q."/>
            <person name="Mori K."/>
        </authorList>
    </citation>
    <scope>NUCLEOTIDE SEQUENCE [LARGE SCALE GENOMIC DNA]</scope>
    <source>
        <strain evidence="2 3">CCM 7539</strain>
    </source>
</reference>
<feature type="domain" description="PucR C-terminal helix-turn-helix" evidence="1">
    <location>
        <begin position="50"/>
        <end position="105"/>
    </location>
</feature>
<name>A0ABV6H2M3_9PAST</name>
<dbReference type="Gene3D" id="1.10.10.2840">
    <property type="entry name" value="PucR C-terminal helix-turn-helix domain"/>
    <property type="match status" value="1"/>
</dbReference>
<evidence type="ECO:0000259" key="1">
    <source>
        <dbReference type="Pfam" id="PF13556"/>
    </source>
</evidence>
<dbReference type="Proteomes" id="UP001589767">
    <property type="component" value="Unassembled WGS sequence"/>
</dbReference>
<proteinExistence type="predicted"/>